<protein>
    <submittedName>
        <fullName evidence="1">Prepilin peptidase dependent protein B</fullName>
    </submittedName>
</protein>
<sequence length="206" mass="22308">MLRHWQGMALPELIIVLGLGSGATLALTSLVAGSVSLNQHLLNNARLTEELGNVFALIQSDLQRAGYDGNTQQTLHPGASGSVFSHHLSFGAYPSEPANTCVTFRYDVNSNGVLDTQFPNEQFGYRLQNKTVEVRKAGASCHSKGWEDISDRDLVIVTELSFQPSTLNQNGVPVTRVAIRLSGYLKANPGLSQTYSKTVLVKNHVG</sequence>
<evidence type="ECO:0000313" key="2">
    <source>
        <dbReference type="Proteomes" id="UP000184520"/>
    </source>
</evidence>
<dbReference type="PIRSF" id="PIRSF004525">
    <property type="entry name" value="Pilin_peptidase-dep_B_prd"/>
    <property type="match status" value="1"/>
</dbReference>
<dbReference type="Proteomes" id="UP000184520">
    <property type="component" value="Unassembled WGS sequence"/>
</dbReference>
<organism evidence="1 2">
    <name type="scientific">Marisediminitalea aggregata</name>
    <dbReference type="NCBI Taxonomy" id="634436"/>
    <lineage>
        <taxon>Bacteria</taxon>
        <taxon>Pseudomonadati</taxon>
        <taxon>Pseudomonadota</taxon>
        <taxon>Gammaproteobacteria</taxon>
        <taxon>Alteromonadales</taxon>
        <taxon>Alteromonadaceae</taxon>
        <taxon>Marisediminitalea</taxon>
    </lineage>
</organism>
<dbReference type="EMBL" id="FQWD01000004">
    <property type="protein sequence ID" value="SHG60686.1"/>
    <property type="molecule type" value="Genomic_DNA"/>
</dbReference>
<proteinExistence type="predicted"/>
<keyword evidence="2" id="KW-1185">Reference proteome</keyword>
<gene>
    <name evidence="1" type="ORF">SAMN05216361_2546</name>
</gene>
<evidence type="ECO:0000313" key="1">
    <source>
        <dbReference type="EMBL" id="SHG60686.1"/>
    </source>
</evidence>
<name>A0A1M5L6V4_9ALTE</name>
<dbReference type="AlphaFoldDB" id="A0A1M5L6V4"/>
<dbReference type="STRING" id="634436.SAMN05216361_2546"/>
<reference evidence="2" key="1">
    <citation type="submission" date="2016-11" db="EMBL/GenBank/DDBJ databases">
        <authorList>
            <person name="Varghese N."/>
            <person name="Submissions S."/>
        </authorList>
    </citation>
    <scope>NUCLEOTIDE SEQUENCE [LARGE SCALE GENOMIC DNA]</scope>
    <source>
        <strain evidence="2">CGMCC 1.8995</strain>
    </source>
</reference>
<accession>A0A1M5L6V4</accession>
<dbReference type="InterPro" id="IPR016419">
    <property type="entry name" value="Prepilin_Pept-dep_B_prd"/>
</dbReference>